<accession>A0ABQ8RWD6</accession>
<evidence type="ECO:0000256" key="3">
    <source>
        <dbReference type="ARBA" id="ARBA00023125"/>
    </source>
</evidence>
<dbReference type="InterPro" id="IPR006600">
    <property type="entry name" value="HTH_CenpB_DNA-bd_dom"/>
</dbReference>
<evidence type="ECO:0000313" key="8">
    <source>
        <dbReference type="Proteomes" id="UP001148838"/>
    </source>
</evidence>
<dbReference type="InterPro" id="IPR007889">
    <property type="entry name" value="HTH_Psq"/>
</dbReference>
<dbReference type="InterPro" id="IPR036388">
    <property type="entry name" value="WH-like_DNA-bd_sf"/>
</dbReference>
<dbReference type="Pfam" id="PF03221">
    <property type="entry name" value="HTH_Tnp_Tc5"/>
    <property type="match status" value="1"/>
</dbReference>
<name>A0ABQ8RWD6_PERAM</name>
<evidence type="ECO:0000313" key="7">
    <source>
        <dbReference type="EMBL" id="KAJ4426024.1"/>
    </source>
</evidence>
<dbReference type="InterPro" id="IPR050863">
    <property type="entry name" value="CenT-Element_Derived"/>
</dbReference>
<keyword evidence="4" id="KW-0539">Nucleus</keyword>
<dbReference type="Proteomes" id="UP001148838">
    <property type="component" value="Unassembled WGS sequence"/>
</dbReference>
<sequence>MDVIKTEAEDTLTRDSTVEEEEEKSLSEEGNLLDLRVSGIKTECDPTFEGTPVPYFYPIIKCEVEERSCDVDTIKVEPKQELTANKDEVMSERLIKVGKIQTCRYSLKEKLRFLERIQNGEDAACVAREIGVTASAISKWKKHQTRIAKLCSSTKDNKRQNLASPRVFKWDAELFTWFKQERDQGTPLSGPMIQEKAIDLNRLNGGDPGFVASIGWLSRWKRKFGIHQLVMSGDKLSCDRNAAEHYKSAFPNLVQTLDISAEQIYNCVETGLNYKILPSKTLAHKDETEASGCERNKHRVTLLACCNATATNKLPLMVIGKARNVNVQDLPVFYRSQPKAWMNSRLFSEWFHEQFVPSVLSFSAKRGLSPKALLLFDIGPSHSSESELVYGDIRVAFLPANVTGLIQPLDQGVLKDLKCKYRKKLTRHLMGNENNVSVLDKLKTVTLKDVILWIAESWEDVESDLITKSWRNILVNVESKNSKQTGPVANPESISHSVGLQALETALKYVQGQSNVTEDDVRVFKRWRDHAADSLRLST</sequence>
<evidence type="ECO:0000259" key="6">
    <source>
        <dbReference type="PROSITE" id="PS51253"/>
    </source>
</evidence>
<dbReference type="Pfam" id="PF03184">
    <property type="entry name" value="DDE_1"/>
    <property type="match status" value="1"/>
</dbReference>
<dbReference type="EMBL" id="JAJSOF020000041">
    <property type="protein sequence ID" value="KAJ4426024.1"/>
    <property type="molecule type" value="Genomic_DNA"/>
</dbReference>
<evidence type="ECO:0000256" key="5">
    <source>
        <dbReference type="SAM" id="MobiDB-lite"/>
    </source>
</evidence>
<dbReference type="InterPro" id="IPR004875">
    <property type="entry name" value="DDE_SF_endonuclease_dom"/>
</dbReference>
<evidence type="ECO:0000256" key="4">
    <source>
        <dbReference type="ARBA" id="ARBA00023242"/>
    </source>
</evidence>
<dbReference type="PROSITE" id="PS51253">
    <property type="entry name" value="HTH_CENPB"/>
    <property type="match status" value="1"/>
</dbReference>
<evidence type="ECO:0000256" key="1">
    <source>
        <dbReference type="ARBA" id="ARBA00004123"/>
    </source>
</evidence>
<keyword evidence="8" id="KW-1185">Reference proteome</keyword>
<dbReference type="Gene3D" id="1.10.10.10">
    <property type="entry name" value="Winged helix-like DNA-binding domain superfamily/Winged helix DNA-binding domain"/>
    <property type="match status" value="1"/>
</dbReference>
<comment type="subcellular location">
    <subcellularLocation>
        <location evidence="1">Nucleus</location>
    </subcellularLocation>
</comment>
<dbReference type="InterPro" id="IPR009057">
    <property type="entry name" value="Homeodomain-like_sf"/>
</dbReference>
<feature type="domain" description="HTH CENPB-type" evidence="6">
    <location>
        <begin position="158"/>
        <end position="230"/>
    </location>
</feature>
<keyword evidence="3" id="KW-0238">DNA-binding</keyword>
<dbReference type="Gene3D" id="1.10.10.60">
    <property type="entry name" value="Homeodomain-like"/>
    <property type="match status" value="1"/>
</dbReference>
<protein>
    <recommendedName>
        <fullName evidence="6">HTH CENPB-type domain-containing protein</fullName>
    </recommendedName>
</protein>
<proteinExistence type="inferred from homology"/>
<reference evidence="7 8" key="1">
    <citation type="journal article" date="2022" name="Allergy">
        <title>Genome assembly and annotation of Periplaneta americana reveal a comprehensive cockroach allergen profile.</title>
        <authorList>
            <person name="Wang L."/>
            <person name="Xiong Q."/>
            <person name="Saelim N."/>
            <person name="Wang L."/>
            <person name="Nong W."/>
            <person name="Wan A.T."/>
            <person name="Shi M."/>
            <person name="Liu X."/>
            <person name="Cao Q."/>
            <person name="Hui J.H.L."/>
            <person name="Sookrung N."/>
            <person name="Leung T.F."/>
            <person name="Tungtrongchitr A."/>
            <person name="Tsui S.K.W."/>
        </authorList>
    </citation>
    <scope>NUCLEOTIDE SEQUENCE [LARGE SCALE GENOMIC DNA]</scope>
    <source>
        <strain evidence="7">PWHHKU_190912</strain>
    </source>
</reference>
<gene>
    <name evidence="7" type="ORF">ANN_27651</name>
</gene>
<dbReference type="SUPFAM" id="SSF46689">
    <property type="entry name" value="Homeodomain-like"/>
    <property type="match status" value="2"/>
</dbReference>
<evidence type="ECO:0000256" key="2">
    <source>
        <dbReference type="ARBA" id="ARBA00010881"/>
    </source>
</evidence>
<comment type="caution">
    <text evidence="7">The sequence shown here is derived from an EMBL/GenBank/DDBJ whole genome shotgun (WGS) entry which is preliminary data.</text>
</comment>
<feature type="region of interest" description="Disordered" evidence="5">
    <location>
        <begin position="1"/>
        <end position="28"/>
    </location>
</feature>
<dbReference type="PANTHER" id="PTHR19303:SF16">
    <property type="entry name" value="JERKY PROTEIN HOMOLOG-LIKE"/>
    <property type="match status" value="1"/>
</dbReference>
<feature type="compositionally biased region" description="Basic and acidic residues" evidence="5">
    <location>
        <begin position="1"/>
        <end position="17"/>
    </location>
</feature>
<comment type="similarity">
    <text evidence="2">Belongs to the tigger transposable element derived protein family.</text>
</comment>
<dbReference type="PANTHER" id="PTHR19303">
    <property type="entry name" value="TRANSPOSON"/>
    <property type="match status" value="1"/>
</dbReference>
<organism evidence="7 8">
    <name type="scientific">Periplaneta americana</name>
    <name type="common">American cockroach</name>
    <name type="synonym">Blatta americana</name>
    <dbReference type="NCBI Taxonomy" id="6978"/>
    <lineage>
        <taxon>Eukaryota</taxon>
        <taxon>Metazoa</taxon>
        <taxon>Ecdysozoa</taxon>
        <taxon>Arthropoda</taxon>
        <taxon>Hexapoda</taxon>
        <taxon>Insecta</taxon>
        <taxon>Pterygota</taxon>
        <taxon>Neoptera</taxon>
        <taxon>Polyneoptera</taxon>
        <taxon>Dictyoptera</taxon>
        <taxon>Blattodea</taxon>
        <taxon>Blattoidea</taxon>
        <taxon>Blattidae</taxon>
        <taxon>Blattinae</taxon>
        <taxon>Periplaneta</taxon>
    </lineage>
</organism>
<dbReference type="SMART" id="SM00674">
    <property type="entry name" value="CENPB"/>
    <property type="match status" value="1"/>
</dbReference>
<dbReference type="Pfam" id="PF04218">
    <property type="entry name" value="CENP-B_N"/>
    <property type="match status" value="1"/>
</dbReference>